<feature type="domain" description="Glycosyltransferase subfamily 4-like N-terminal" evidence="4">
    <location>
        <begin position="11"/>
        <end position="176"/>
    </location>
</feature>
<feature type="domain" description="Glycosyl transferase family 1" evidence="3">
    <location>
        <begin position="186"/>
        <end position="320"/>
    </location>
</feature>
<keyword evidence="1" id="KW-0328">Glycosyltransferase</keyword>
<gene>
    <name evidence="5" type="ORF">Rai3103_09625</name>
</gene>
<sequence length="375" mass="41608">MQLVPFMGSGSGVAGVAWNLDREFRALGVEVESFTYEDALQGRPAHRMPKGRLRHALAVTGRMMWFLTVGTRRAKRYLAERPGAVSICHNDLLVGDIYVNHGLVVAAMRARGHALWRMLRNPTHPFTFFRDLYRYHSRAHRVVVALSNSEVTTLKETFGGIRPRVVVIPNGVDFERFHLPSADERAQARAEFQLGQDDRVALFVGHEFERKGLDLAIEALVHAPTVLLLVVGGIRRTILDAGRQAETLGVADRVLFLGPRGDVPHLMAASDMFLMPSYYESSGLVYLEALACGLPVVSTRVGIVPEVVVDGVNGYLVERDPALIGDRLEVLAAADLTPWRERAHTSVESYSWRAIAQRYVDLAVAISEQPPAERV</sequence>
<dbReference type="CDD" id="cd03801">
    <property type="entry name" value="GT4_PimA-like"/>
    <property type="match status" value="1"/>
</dbReference>
<keyword evidence="2 5" id="KW-0808">Transferase</keyword>
<reference evidence="5 6" key="1">
    <citation type="submission" date="2019-10" db="EMBL/GenBank/DDBJ databases">
        <title>Genomic analysis of Raineyella sp. CBA3103.</title>
        <authorList>
            <person name="Roh S.W."/>
        </authorList>
    </citation>
    <scope>NUCLEOTIDE SEQUENCE [LARGE SCALE GENOMIC DNA]</scope>
    <source>
        <strain evidence="5 6">CBA3103</strain>
    </source>
</reference>
<evidence type="ECO:0000256" key="2">
    <source>
        <dbReference type="ARBA" id="ARBA00022679"/>
    </source>
</evidence>
<accession>A0A5Q2FEI0</accession>
<evidence type="ECO:0000313" key="5">
    <source>
        <dbReference type="EMBL" id="QGF23894.1"/>
    </source>
</evidence>
<dbReference type="PANTHER" id="PTHR12526">
    <property type="entry name" value="GLYCOSYLTRANSFERASE"/>
    <property type="match status" value="1"/>
</dbReference>
<dbReference type="Proteomes" id="UP000386847">
    <property type="component" value="Chromosome"/>
</dbReference>
<dbReference type="AlphaFoldDB" id="A0A5Q2FEI0"/>
<dbReference type="InterPro" id="IPR001296">
    <property type="entry name" value="Glyco_trans_1"/>
</dbReference>
<dbReference type="SUPFAM" id="SSF53756">
    <property type="entry name" value="UDP-Glycosyltransferase/glycogen phosphorylase"/>
    <property type="match status" value="1"/>
</dbReference>
<dbReference type="KEGG" id="rain:Rai3103_09625"/>
<dbReference type="RefSeq" id="WP_153572424.1">
    <property type="nucleotide sequence ID" value="NZ_CP045725.1"/>
</dbReference>
<dbReference type="Pfam" id="PF13439">
    <property type="entry name" value="Glyco_transf_4"/>
    <property type="match status" value="1"/>
</dbReference>
<dbReference type="EMBL" id="CP045725">
    <property type="protein sequence ID" value="QGF23894.1"/>
    <property type="molecule type" value="Genomic_DNA"/>
</dbReference>
<dbReference type="Gene3D" id="3.40.50.2000">
    <property type="entry name" value="Glycogen Phosphorylase B"/>
    <property type="match status" value="2"/>
</dbReference>
<organism evidence="5 6">
    <name type="scientific">Raineyella fluvialis</name>
    <dbReference type="NCBI Taxonomy" id="2662261"/>
    <lineage>
        <taxon>Bacteria</taxon>
        <taxon>Bacillati</taxon>
        <taxon>Actinomycetota</taxon>
        <taxon>Actinomycetes</taxon>
        <taxon>Propionibacteriales</taxon>
        <taxon>Propionibacteriaceae</taxon>
        <taxon>Raineyella</taxon>
    </lineage>
</organism>
<evidence type="ECO:0000259" key="4">
    <source>
        <dbReference type="Pfam" id="PF13439"/>
    </source>
</evidence>
<protein>
    <submittedName>
        <fullName evidence="5">Glycosyltransferase</fullName>
    </submittedName>
</protein>
<name>A0A5Q2FEI0_9ACTN</name>
<evidence type="ECO:0000313" key="6">
    <source>
        <dbReference type="Proteomes" id="UP000386847"/>
    </source>
</evidence>
<dbReference type="Pfam" id="PF00534">
    <property type="entry name" value="Glycos_transf_1"/>
    <property type="match status" value="1"/>
</dbReference>
<evidence type="ECO:0000259" key="3">
    <source>
        <dbReference type="Pfam" id="PF00534"/>
    </source>
</evidence>
<keyword evidence="6" id="KW-1185">Reference proteome</keyword>
<proteinExistence type="predicted"/>
<dbReference type="InterPro" id="IPR028098">
    <property type="entry name" value="Glyco_trans_4-like_N"/>
</dbReference>
<evidence type="ECO:0000256" key="1">
    <source>
        <dbReference type="ARBA" id="ARBA00022676"/>
    </source>
</evidence>
<dbReference type="GO" id="GO:0016757">
    <property type="term" value="F:glycosyltransferase activity"/>
    <property type="evidence" value="ECO:0007669"/>
    <property type="project" value="UniProtKB-KW"/>
</dbReference>